<feature type="region of interest" description="Disordered" evidence="1">
    <location>
        <begin position="1"/>
        <end position="49"/>
    </location>
</feature>
<reference evidence="3" key="1">
    <citation type="submission" date="2021-01" db="EMBL/GenBank/DDBJ databases">
        <authorList>
            <person name="Zahm M."/>
            <person name="Roques C."/>
            <person name="Cabau C."/>
            <person name="Klopp C."/>
            <person name="Donnadieu C."/>
            <person name="Jouanno E."/>
            <person name="Lampietro C."/>
            <person name="Louis A."/>
            <person name="Herpin A."/>
            <person name="Echchiki A."/>
            <person name="Berthelot C."/>
            <person name="Parey E."/>
            <person name="Roest-Crollius H."/>
            <person name="Braasch I."/>
            <person name="Postlethwait J."/>
            <person name="Bobe J."/>
            <person name="Montfort J."/>
            <person name="Bouchez O."/>
            <person name="Begum T."/>
            <person name="Mejri S."/>
            <person name="Adams A."/>
            <person name="Chen W.-J."/>
            <person name="Guiguen Y."/>
        </authorList>
    </citation>
    <scope>NUCLEOTIDE SEQUENCE</scope>
    <source>
        <strain evidence="3">YG-15Mar2019-1</strain>
        <tissue evidence="3">Brain</tissue>
    </source>
</reference>
<dbReference type="Pfam" id="PF00621">
    <property type="entry name" value="RhoGEF"/>
    <property type="match status" value="1"/>
</dbReference>
<proteinExistence type="predicted"/>
<feature type="compositionally biased region" description="Polar residues" evidence="1">
    <location>
        <begin position="14"/>
        <end position="23"/>
    </location>
</feature>
<dbReference type="GO" id="GO:0007266">
    <property type="term" value="P:Rho protein signal transduction"/>
    <property type="evidence" value="ECO:0007669"/>
    <property type="project" value="TreeGrafter"/>
</dbReference>
<feature type="compositionally biased region" description="Basic and acidic residues" evidence="1">
    <location>
        <begin position="595"/>
        <end position="609"/>
    </location>
</feature>
<name>A0A9D3PUY4_MEGAT</name>
<dbReference type="OrthoDB" id="660555at2759"/>
<dbReference type="CDD" id="cd00160">
    <property type="entry name" value="RhoGEF"/>
    <property type="match status" value="1"/>
</dbReference>
<evidence type="ECO:0000313" key="4">
    <source>
        <dbReference type="Proteomes" id="UP001046870"/>
    </source>
</evidence>
<dbReference type="InterPro" id="IPR040181">
    <property type="entry name" value="PKHG5/7"/>
</dbReference>
<feature type="compositionally biased region" description="Basic and acidic residues" evidence="1">
    <location>
        <begin position="40"/>
        <end position="49"/>
    </location>
</feature>
<dbReference type="Gene3D" id="2.30.29.30">
    <property type="entry name" value="Pleckstrin-homology domain (PH domain)/Phosphotyrosine-binding domain (PTB)"/>
    <property type="match status" value="1"/>
</dbReference>
<dbReference type="GO" id="GO:0030139">
    <property type="term" value="C:endocytic vesicle"/>
    <property type="evidence" value="ECO:0007669"/>
    <property type="project" value="TreeGrafter"/>
</dbReference>
<evidence type="ECO:0000256" key="1">
    <source>
        <dbReference type="SAM" id="MobiDB-lite"/>
    </source>
</evidence>
<feature type="region of interest" description="Disordered" evidence="1">
    <location>
        <begin position="545"/>
        <end position="614"/>
    </location>
</feature>
<dbReference type="PANTHER" id="PTHR13217">
    <property type="entry name" value="PLECKSTRIN HOMOLOGY DOMAIN-CONTAINING FAMILY G MEMBER 7"/>
    <property type="match status" value="1"/>
</dbReference>
<dbReference type="GO" id="GO:0005886">
    <property type="term" value="C:plasma membrane"/>
    <property type="evidence" value="ECO:0007669"/>
    <property type="project" value="TreeGrafter"/>
</dbReference>
<dbReference type="InterPro" id="IPR000219">
    <property type="entry name" value="DH_dom"/>
</dbReference>
<sequence length="673" mass="75543">MDPGKPSSSSKPSATNVRGSDVTQLEEVVPGTWASGQGDPGRDDEVERPWMAEREMESAVDGITALLNHRGAAEKQRFNTLGYQKKQKQGLVSDFATLSKGASGSVKPRGALRQVLFSQGVSDKSPSPEERSQLEALKQTLESFPAPSLSEWKGGGDVNAVTLEGSWTDIVHSHSTMSKMQRHQQEALWELIHTELSYINKLTIVTDLVIAALNNLRHNGFLSEVTPQLLFSNLPSILDAHRLFWEEVMWPMIQEVRLTGKPFDPLKLEAGCLQFNERFSPYLRYCWEEENIVDFTRRQIVSNPQFHTYLTWVESHPQVGRMRLGDMQAKPHQRITKYPLLLKAILKTTEDALTQYSVRRMLASVNSFLDSINDYLRVKDDELALSLSAQRIEGYEVIEGISEEVDKHIREFCRFDLTSPIQGVGPHEIRKLLLEETLKIRERKDNKLEAVLLLFSDVLLLAKAQRKSEKLKVIRPPLALDRMRCSTLRDGCSFVLAEMSDLGCAVSVYMVTTPSQDCCTLWVTTIRNAQESLATMRQRETAHKLGEFRQADMSIERQTPPLLEAKGEAPSEGERETEPEDLELPRVHAPTADGDEVRQEEGSDEERKHGFPLPDGASVDWLGWCVDDDEVMVRLVPEGSGGEGGGGEGGSRMLTLGDFRRISIQEDGECSEV</sequence>
<dbReference type="PANTHER" id="PTHR13217:SF10">
    <property type="entry name" value="PLECKSTRIN HOMOLOGY DOMAIN-CONTAINING FAMILY G MEMBER 6 ISOFORM X1"/>
    <property type="match status" value="1"/>
</dbReference>
<evidence type="ECO:0000313" key="3">
    <source>
        <dbReference type="EMBL" id="KAG7469344.1"/>
    </source>
</evidence>
<accession>A0A9D3PUY4</accession>
<dbReference type="Proteomes" id="UP001046870">
    <property type="component" value="Chromosome 10"/>
</dbReference>
<dbReference type="InterPro" id="IPR011993">
    <property type="entry name" value="PH-like_dom_sf"/>
</dbReference>
<feature type="compositionally biased region" description="Basic and acidic residues" evidence="1">
    <location>
        <begin position="565"/>
        <end position="576"/>
    </location>
</feature>
<gene>
    <name evidence="3" type="ORF">MATL_G00127920</name>
</gene>
<dbReference type="GO" id="GO:0005085">
    <property type="term" value="F:guanyl-nucleotide exchange factor activity"/>
    <property type="evidence" value="ECO:0007669"/>
    <property type="project" value="InterPro"/>
</dbReference>
<organism evidence="3 4">
    <name type="scientific">Megalops atlanticus</name>
    <name type="common">Tarpon</name>
    <name type="synonym">Clupea gigantea</name>
    <dbReference type="NCBI Taxonomy" id="7932"/>
    <lineage>
        <taxon>Eukaryota</taxon>
        <taxon>Metazoa</taxon>
        <taxon>Chordata</taxon>
        <taxon>Craniata</taxon>
        <taxon>Vertebrata</taxon>
        <taxon>Euteleostomi</taxon>
        <taxon>Actinopterygii</taxon>
        <taxon>Neopterygii</taxon>
        <taxon>Teleostei</taxon>
        <taxon>Elopiformes</taxon>
        <taxon>Megalopidae</taxon>
        <taxon>Megalops</taxon>
    </lineage>
</organism>
<protein>
    <recommendedName>
        <fullName evidence="2">DH domain-containing protein</fullName>
    </recommendedName>
</protein>
<dbReference type="InterPro" id="IPR035899">
    <property type="entry name" value="DBL_dom_sf"/>
</dbReference>
<dbReference type="Gene3D" id="1.20.900.10">
    <property type="entry name" value="Dbl homology (DH) domain"/>
    <property type="match status" value="1"/>
</dbReference>
<dbReference type="PROSITE" id="PS50010">
    <property type="entry name" value="DH_2"/>
    <property type="match status" value="1"/>
</dbReference>
<dbReference type="AlphaFoldDB" id="A0A9D3PUY4"/>
<keyword evidence="4" id="KW-1185">Reference proteome</keyword>
<feature type="domain" description="DH" evidence="2">
    <location>
        <begin position="183"/>
        <end position="375"/>
    </location>
</feature>
<dbReference type="SUPFAM" id="SSF50729">
    <property type="entry name" value="PH domain-like"/>
    <property type="match status" value="1"/>
</dbReference>
<dbReference type="GO" id="GO:0030424">
    <property type="term" value="C:axon"/>
    <property type="evidence" value="ECO:0007669"/>
    <property type="project" value="TreeGrafter"/>
</dbReference>
<feature type="compositionally biased region" description="Low complexity" evidence="1">
    <location>
        <begin position="1"/>
        <end position="13"/>
    </location>
</feature>
<evidence type="ECO:0000259" key="2">
    <source>
        <dbReference type="PROSITE" id="PS50010"/>
    </source>
</evidence>
<dbReference type="SMART" id="SM00325">
    <property type="entry name" value="RhoGEF"/>
    <property type="match status" value="1"/>
</dbReference>
<comment type="caution">
    <text evidence="3">The sequence shown here is derived from an EMBL/GenBank/DDBJ whole genome shotgun (WGS) entry which is preliminary data.</text>
</comment>
<dbReference type="EMBL" id="JAFDVH010000010">
    <property type="protein sequence ID" value="KAG7469344.1"/>
    <property type="molecule type" value="Genomic_DNA"/>
</dbReference>
<dbReference type="GO" id="GO:0043542">
    <property type="term" value="P:endothelial cell migration"/>
    <property type="evidence" value="ECO:0007669"/>
    <property type="project" value="TreeGrafter"/>
</dbReference>
<dbReference type="SUPFAM" id="SSF48065">
    <property type="entry name" value="DBL homology domain (DH-domain)"/>
    <property type="match status" value="1"/>
</dbReference>